<protein>
    <recommendedName>
        <fullName evidence="3">HNH endonuclease</fullName>
    </recommendedName>
</protein>
<keyword evidence="2" id="KW-1185">Reference proteome</keyword>
<gene>
    <name evidence="1" type="ORF">JOF57_004031</name>
</gene>
<reference evidence="1 2" key="1">
    <citation type="submission" date="2021-03" db="EMBL/GenBank/DDBJ databases">
        <title>Sequencing the genomes of 1000 actinobacteria strains.</title>
        <authorList>
            <person name="Klenk H.-P."/>
        </authorList>
    </citation>
    <scope>NUCLEOTIDE SEQUENCE [LARGE SCALE GENOMIC DNA]</scope>
    <source>
        <strain evidence="1 2">DSM 46713</strain>
    </source>
</reference>
<name>A0ABS4ZY90_9MYCO</name>
<evidence type="ECO:0000313" key="2">
    <source>
        <dbReference type="Proteomes" id="UP000694460"/>
    </source>
</evidence>
<organism evidence="1 2">
    <name type="scientific">Mycolicibacterium lutetiense</name>
    <dbReference type="NCBI Taxonomy" id="1641992"/>
    <lineage>
        <taxon>Bacteria</taxon>
        <taxon>Bacillati</taxon>
        <taxon>Actinomycetota</taxon>
        <taxon>Actinomycetes</taxon>
        <taxon>Mycobacteriales</taxon>
        <taxon>Mycobacteriaceae</taxon>
        <taxon>Mycolicibacterium</taxon>
    </lineage>
</organism>
<accession>A0ABS4ZY90</accession>
<dbReference type="EMBL" id="JAGIOP010000002">
    <property type="protein sequence ID" value="MBP2454118.1"/>
    <property type="molecule type" value="Genomic_DNA"/>
</dbReference>
<evidence type="ECO:0008006" key="3">
    <source>
        <dbReference type="Google" id="ProtNLM"/>
    </source>
</evidence>
<sequence length="101" mass="11073">MVQSLCGLANLVLACARCNTDKRHALPAVEIVTEVLRRDQAKLEQIASEIRWTTEYNRVVAAARGVYASQPPGIATWSGYKSSARLDIGFLPGWVRGTTAR</sequence>
<dbReference type="Proteomes" id="UP000694460">
    <property type="component" value="Unassembled WGS sequence"/>
</dbReference>
<proteinExistence type="predicted"/>
<evidence type="ECO:0000313" key="1">
    <source>
        <dbReference type="EMBL" id="MBP2454118.1"/>
    </source>
</evidence>
<comment type="caution">
    <text evidence="1">The sequence shown here is derived from an EMBL/GenBank/DDBJ whole genome shotgun (WGS) entry which is preliminary data.</text>
</comment>